<evidence type="ECO:0000256" key="1">
    <source>
        <dbReference type="SAM" id="Phobius"/>
    </source>
</evidence>
<evidence type="ECO:0008006" key="4">
    <source>
        <dbReference type="Google" id="ProtNLM"/>
    </source>
</evidence>
<dbReference type="EMBL" id="PXOQ01000009">
    <property type="protein sequence ID" value="PSG88748.1"/>
    <property type="molecule type" value="Genomic_DNA"/>
</dbReference>
<protein>
    <recommendedName>
        <fullName evidence="4">SdpI family protein</fullName>
    </recommendedName>
</protein>
<dbReference type="AlphaFoldDB" id="A0A2T1NA68"/>
<accession>A0A2T1NA68</accession>
<proteinExistence type="predicted"/>
<dbReference type="OrthoDB" id="3173919at2"/>
<keyword evidence="3" id="KW-1185">Reference proteome</keyword>
<keyword evidence="1" id="KW-0812">Transmembrane</keyword>
<feature type="transmembrane region" description="Helical" evidence="1">
    <location>
        <begin position="6"/>
        <end position="27"/>
    </location>
</feature>
<sequence>MNLDTLLIMPLITGAIFCATGIIMYYFPPKNINALYGYRTPKSMKNQEQWDFAQIYSAKLLIKLGLVLCLSSVIGCMFTIEEPLGLILSMVLLLTTVALILIFTEKAINKKFNL</sequence>
<feature type="transmembrane region" description="Helical" evidence="1">
    <location>
        <begin position="60"/>
        <end position="80"/>
    </location>
</feature>
<keyword evidence="1" id="KW-1133">Transmembrane helix</keyword>
<comment type="caution">
    <text evidence="2">The sequence shown here is derived from an EMBL/GenBank/DDBJ whole genome shotgun (WGS) entry which is preliminary data.</text>
</comment>
<organism evidence="2 3">
    <name type="scientific">Aurantibacter aestuarii</name>
    <dbReference type="NCBI Taxonomy" id="1266046"/>
    <lineage>
        <taxon>Bacteria</taxon>
        <taxon>Pseudomonadati</taxon>
        <taxon>Bacteroidota</taxon>
        <taxon>Flavobacteriia</taxon>
        <taxon>Flavobacteriales</taxon>
        <taxon>Flavobacteriaceae</taxon>
        <taxon>Aurantibacter</taxon>
    </lineage>
</organism>
<dbReference type="InterPro" id="IPR025962">
    <property type="entry name" value="SdpI/YhfL"/>
</dbReference>
<evidence type="ECO:0000313" key="2">
    <source>
        <dbReference type="EMBL" id="PSG88748.1"/>
    </source>
</evidence>
<evidence type="ECO:0000313" key="3">
    <source>
        <dbReference type="Proteomes" id="UP000238426"/>
    </source>
</evidence>
<reference evidence="2 3" key="1">
    <citation type="submission" date="2018-03" db="EMBL/GenBank/DDBJ databases">
        <title>Mesoflavibacter sp. HG37 and Mesoflavibacter sp. HG96 sp.nov., two marine bacteria isolated from seawater of Western Pacific Ocean.</title>
        <authorList>
            <person name="Cheng H."/>
            <person name="Wu Y.-H."/>
            <person name="Guo L.-L."/>
            <person name="Xu X.-W."/>
        </authorList>
    </citation>
    <scope>NUCLEOTIDE SEQUENCE [LARGE SCALE GENOMIC DNA]</scope>
    <source>
        <strain evidence="2 3">KCTC 32269</strain>
    </source>
</reference>
<dbReference type="Proteomes" id="UP000238426">
    <property type="component" value="Unassembled WGS sequence"/>
</dbReference>
<gene>
    <name evidence="2" type="ORF">C7H52_10695</name>
</gene>
<feature type="transmembrane region" description="Helical" evidence="1">
    <location>
        <begin position="86"/>
        <end position="104"/>
    </location>
</feature>
<dbReference type="Pfam" id="PF13630">
    <property type="entry name" value="SdpI"/>
    <property type="match status" value="1"/>
</dbReference>
<dbReference type="RefSeq" id="WP_106463889.1">
    <property type="nucleotide sequence ID" value="NZ_PXOQ01000009.1"/>
</dbReference>
<name>A0A2T1NA68_9FLAO</name>
<keyword evidence="1" id="KW-0472">Membrane</keyword>